<evidence type="ECO:0000256" key="4">
    <source>
        <dbReference type="ARBA" id="ARBA00022989"/>
    </source>
</evidence>
<feature type="transmembrane region" description="Helical" evidence="6">
    <location>
        <begin position="93"/>
        <end position="112"/>
    </location>
</feature>
<comment type="caution">
    <text evidence="8">The sequence shown here is derived from an EMBL/GenBank/DDBJ whole genome shotgun (WGS) entry which is preliminary data.</text>
</comment>
<dbReference type="RefSeq" id="WP_345067846.1">
    <property type="nucleotide sequence ID" value="NZ_BAABCN010000008.1"/>
</dbReference>
<dbReference type="PROSITE" id="PS50850">
    <property type="entry name" value="MFS"/>
    <property type="match status" value="1"/>
</dbReference>
<keyword evidence="4 6" id="KW-1133">Transmembrane helix</keyword>
<dbReference type="Gene3D" id="1.20.1720.10">
    <property type="entry name" value="Multidrug resistance protein D"/>
    <property type="match status" value="1"/>
</dbReference>
<dbReference type="Pfam" id="PF07690">
    <property type="entry name" value="MFS_1"/>
    <property type="match status" value="1"/>
</dbReference>
<dbReference type="InterPro" id="IPR036259">
    <property type="entry name" value="MFS_trans_sf"/>
</dbReference>
<dbReference type="PANTHER" id="PTHR42718">
    <property type="entry name" value="MAJOR FACILITATOR SUPERFAMILY MULTIDRUG TRANSPORTER MFSC"/>
    <property type="match status" value="1"/>
</dbReference>
<feature type="transmembrane region" description="Helical" evidence="6">
    <location>
        <begin position="379"/>
        <end position="406"/>
    </location>
</feature>
<evidence type="ECO:0000256" key="1">
    <source>
        <dbReference type="ARBA" id="ARBA00004651"/>
    </source>
</evidence>
<feature type="transmembrane region" description="Helical" evidence="6">
    <location>
        <begin position="242"/>
        <end position="265"/>
    </location>
</feature>
<dbReference type="InterPro" id="IPR011701">
    <property type="entry name" value="MFS"/>
</dbReference>
<feature type="transmembrane region" description="Helical" evidence="6">
    <location>
        <begin position="149"/>
        <end position="176"/>
    </location>
</feature>
<organism evidence="8 9">
    <name type="scientific">Leifsonia kafniensis</name>
    <dbReference type="NCBI Taxonomy" id="475957"/>
    <lineage>
        <taxon>Bacteria</taxon>
        <taxon>Bacillati</taxon>
        <taxon>Actinomycetota</taxon>
        <taxon>Actinomycetes</taxon>
        <taxon>Micrococcales</taxon>
        <taxon>Microbacteriaceae</taxon>
        <taxon>Leifsonia</taxon>
    </lineage>
</organism>
<feature type="transmembrane region" description="Helical" evidence="6">
    <location>
        <begin position="62"/>
        <end position="81"/>
    </location>
</feature>
<gene>
    <name evidence="8" type="ORF">GCM10022381_28270</name>
</gene>
<evidence type="ECO:0000259" key="7">
    <source>
        <dbReference type="PROSITE" id="PS50850"/>
    </source>
</evidence>
<evidence type="ECO:0000256" key="2">
    <source>
        <dbReference type="ARBA" id="ARBA00022448"/>
    </source>
</evidence>
<feature type="domain" description="Major facilitator superfamily (MFS) profile" evidence="7">
    <location>
        <begin position="25"/>
        <end position="482"/>
    </location>
</feature>
<sequence length="490" mass="51349">MTSTHTQVRPAHGGARVLDWKFAGMLMGITFSGLQMLNEVGVLMAIPLYRSMSMELGLTPTQVSWALVATLLMGAISISVLSRAGDLFGHRRVLVISVVAIAVGYVISALATNFETLMIGRALTGITAGQALVIGIMNDRLSPENRRKTIGIIAGGQAIGVTLGFVLGGVMIQLGATWRDSFWLGAGLTVLSLIGLLLWGSDSDAVLRRRNSVQRLDLVSTSILGLSLTAVCIGISQSTLWGFLSAPTLLFTIGGIIGLGIWLAWERKSADPLIDVSLLLSRRLLPAYAVFLAMGLSGMMIFNVVLGYAQTPTVVGYGFGMTPLVAGLLFLPETIAGIVVGQWIPKLLGRSRPRAPFIGGAVLLLVTFVWMYFMHTEVWGVVIGIFAYGVAYTMLLTIAVSVIAAAAPVGKGASAASIYPAVAGTGAAIGAAVFGAVIGIGVTPENPVPAAGNYAIGWLFTILAGVIAILATASLSKHVELTERIELTEV</sequence>
<feature type="transmembrane region" description="Helical" evidence="6">
    <location>
        <begin position="285"/>
        <end position="309"/>
    </location>
</feature>
<feature type="transmembrane region" description="Helical" evidence="6">
    <location>
        <begin position="321"/>
        <end position="343"/>
    </location>
</feature>
<feature type="transmembrane region" description="Helical" evidence="6">
    <location>
        <begin position="26"/>
        <end position="50"/>
    </location>
</feature>
<evidence type="ECO:0000313" key="8">
    <source>
        <dbReference type="EMBL" id="GAA3884437.1"/>
    </source>
</evidence>
<evidence type="ECO:0000256" key="3">
    <source>
        <dbReference type="ARBA" id="ARBA00022692"/>
    </source>
</evidence>
<feature type="transmembrane region" description="Helical" evidence="6">
    <location>
        <begin position="182"/>
        <end position="200"/>
    </location>
</feature>
<reference evidence="9" key="1">
    <citation type="journal article" date="2019" name="Int. J. Syst. Evol. Microbiol.">
        <title>The Global Catalogue of Microorganisms (GCM) 10K type strain sequencing project: providing services to taxonomists for standard genome sequencing and annotation.</title>
        <authorList>
            <consortium name="The Broad Institute Genomics Platform"/>
            <consortium name="The Broad Institute Genome Sequencing Center for Infectious Disease"/>
            <person name="Wu L."/>
            <person name="Ma J."/>
        </authorList>
    </citation>
    <scope>NUCLEOTIDE SEQUENCE [LARGE SCALE GENOMIC DNA]</scope>
    <source>
        <strain evidence="9">JCM 17021</strain>
    </source>
</reference>
<feature type="transmembrane region" description="Helical" evidence="6">
    <location>
        <begin position="118"/>
        <end position="137"/>
    </location>
</feature>
<keyword evidence="9" id="KW-1185">Reference proteome</keyword>
<keyword evidence="5 6" id="KW-0472">Membrane</keyword>
<keyword evidence="2" id="KW-0813">Transport</keyword>
<dbReference type="InterPro" id="IPR020846">
    <property type="entry name" value="MFS_dom"/>
</dbReference>
<accession>A0ABP7KQJ6</accession>
<evidence type="ECO:0000313" key="9">
    <source>
        <dbReference type="Proteomes" id="UP001501803"/>
    </source>
</evidence>
<keyword evidence="3 6" id="KW-0812">Transmembrane</keyword>
<proteinExistence type="predicted"/>
<feature type="transmembrane region" description="Helical" evidence="6">
    <location>
        <begin position="418"/>
        <end position="442"/>
    </location>
</feature>
<dbReference type="SUPFAM" id="SSF103473">
    <property type="entry name" value="MFS general substrate transporter"/>
    <property type="match status" value="1"/>
</dbReference>
<dbReference type="EMBL" id="BAABCN010000008">
    <property type="protein sequence ID" value="GAA3884437.1"/>
    <property type="molecule type" value="Genomic_DNA"/>
</dbReference>
<evidence type="ECO:0000256" key="6">
    <source>
        <dbReference type="SAM" id="Phobius"/>
    </source>
</evidence>
<name>A0ABP7KQJ6_9MICO</name>
<feature type="transmembrane region" description="Helical" evidence="6">
    <location>
        <begin position="216"/>
        <end position="236"/>
    </location>
</feature>
<dbReference type="PANTHER" id="PTHR42718:SF9">
    <property type="entry name" value="MAJOR FACILITATOR SUPERFAMILY MULTIDRUG TRANSPORTER MFSC"/>
    <property type="match status" value="1"/>
</dbReference>
<feature type="transmembrane region" description="Helical" evidence="6">
    <location>
        <begin position="355"/>
        <end position="373"/>
    </location>
</feature>
<evidence type="ECO:0000256" key="5">
    <source>
        <dbReference type="ARBA" id="ARBA00023136"/>
    </source>
</evidence>
<protein>
    <submittedName>
        <fullName evidence="8">MFS transporter</fullName>
    </submittedName>
</protein>
<comment type="subcellular location">
    <subcellularLocation>
        <location evidence="1">Cell membrane</location>
        <topology evidence="1">Multi-pass membrane protein</topology>
    </subcellularLocation>
</comment>
<feature type="transmembrane region" description="Helical" evidence="6">
    <location>
        <begin position="454"/>
        <end position="475"/>
    </location>
</feature>
<dbReference type="Proteomes" id="UP001501803">
    <property type="component" value="Unassembled WGS sequence"/>
</dbReference>
<dbReference type="Gene3D" id="1.20.1250.20">
    <property type="entry name" value="MFS general substrate transporter like domains"/>
    <property type="match status" value="1"/>
</dbReference>